<evidence type="ECO:0000313" key="2">
    <source>
        <dbReference type="EMBL" id="OBZ69873.1"/>
    </source>
</evidence>
<dbReference type="EMBL" id="LUGG01000015">
    <property type="protein sequence ID" value="OBZ69873.1"/>
    <property type="molecule type" value="Genomic_DNA"/>
</dbReference>
<organism evidence="1 3">
    <name type="scientific">Grifola frondosa</name>
    <name type="common">Maitake</name>
    <name type="synonym">Polyporus frondosus</name>
    <dbReference type="NCBI Taxonomy" id="5627"/>
    <lineage>
        <taxon>Eukaryota</taxon>
        <taxon>Fungi</taxon>
        <taxon>Dikarya</taxon>
        <taxon>Basidiomycota</taxon>
        <taxon>Agaricomycotina</taxon>
        <taxon>Agaricomycetes</taxon>
        <taxon>Polyporales</taxon>
        <taxon>Grifolaceae</taxon>
        <taxon>Grifola</taxon>
    </lineage>
</organism>
<evidence type="ECO:0000313" key="1">
    <source>
        <dbReference type="EMBL" id="OBZ69819.1"/>
    </source>
</evidence>
<accession>A0A1C7M0G4</accession>
<name>A0A1C7M0G4_GRIFR</name>
<gene>
    <name evidence="2" type="ORF">A0H81_10338</name>
    <name evidence="1" type="ORF">A0H81_10340</name>
</gene>
<dbReference type="Proteomes" id="UP000092993">
    <property type="component" value="Unassembled WGS sequence"/>
</dbReference>
<dbReference type="OrthoDB" id="3310693at2759"/>
<reference evidence="1 3" key="1">
    <citation type="submission" date="2016-03" db="EMBL/GenBank/DDBJ databases">
        <title>Whole genome sequencing of Grifola frondosa 9006-11.</title>
        <authorList>
            <person name="Min B."/>
            <person name="Park H."/>
            <person name="Kim J.-G."/>
            <person name="Cho H."/>
            <person name="Oh Y.-L."/>
            <person name="Kong W.-S."/>
            <person name="Choi I.-G."/>
        </authorList>
    </citation>
    <scope>NUCLEOTIDE SEQUENCE [LARGE SCALE GENOMIC DNA]</scope>
    <source>
        <strain evidence="1 3">9006-11</strain>
    </source>
</reference>
<comment type="caution">
    <text evidence="1">The sequence shown here is derived from an EMBL/GenBank/DDBJ whole genome shotgun (WGS) entry which is preliminary data.</text>
</comment>
<keyword evidence="3" id="KW-1185">Reference proteome</keyword>
<evidence type="ECO:0000313" key="3">
    <source>
        <dbReference type="Proteomes" id="UP000092993"/>
    </source>
</evidence>
<proteinExistence type="predicted"/>
<dbReference type="AlphaFoldDB" id="A0A1C7M0G4"/>
<dbReference type="EMBL" id="LUGG01000015">
    <property type="protein sequence ID" value="OBZ69819.1"/>
    <property type="molecule type" value="Genomic_DNA"/>
</dbReference>
<protein>
    <submittedName>
        <fullName evidence="1">Uncharacterized protein</fullName>
    </submittedName>
</protein>
<sequence>MDSAMCVASDTKSVFVASVDNIVPYGALIKNGSSMPWIPRRMYCEGLQRLGRVSDVLYQLQTTSTSPATYFTCYLRTLQTIMTDCQDVSNALNELAKSHGDEPEFLSAVFEAAGALTFRSSALGTLVVTARLNGLFFNVDSIRGYSALTSDAAGTFVGQPIPPSATGGTFRMFVTHTTVRLELYTIGSPTPWHIYEGRGRQHGLPARVDGEWS</sequence>